<sequence>MPHSRPMYAVLTGDLVNSSKLPVSLSTRAMNLLRTSVKPFNSAFPDAVVGSMDTFRHDSWQLLLGRPELAITSALYLRTVLKMQSDATTKYDTRIAIGIGEVDTTDTGKISNSRGPAFSRSGKALDSMKDELLTLTTGTDHSPLEETLARSTVPLLDAVVSGWTPTQSQAVNNALLGLTQEESSMQWTSRDGSAPTRQAISQALKRAHWKTVHAVLQWIERQLPQNSKKSNP</sequence>
<evidence type="ECO:0000313" key="1">
    <source>
        <dbReference type="EMBL" id="MBF0637088.1"/>
    </source>
</evidence>
<proteinExistence type="predicted"/>
<dbReference type="RefSeq" id="WP_175186798.1">
    <property type="nucleotide sequence ID" value="NZ_JABVZQ010000001.1"/>
</dbReference>
<gene>
    <name evidence="1" type="ORF">INT08_07895</name>
</gene>
<keyword evidence="2" id="KW-1185">Reference proteome</keyword>
<name>A0ABR9XTA5_9CHLB</name>
<comment type="caution">
    <text evidence="1">The sequence shown here is derived from an EMBL/GenBank/DDBJ whole genome shotgun (WGS) entry which is preliminary data.</text>
</comment>
<accession>A0ABR9XTA5</accession>
<evidence type="ECO:0000313" key="2">
    <source>
        <dbReference type="Proteomes" id="UP000619838"/>
    </source>
</evidence>
<protein>
    <submittedName>
        <fullName evidence="1">Uncharacterized protein</fullName>
    </submittedName>
</protein>
<dbReference type="EMBL" id="JADGII010000012">
    <property type="protein sequence ID" value="MBF0637088.1"/>
    <property type="molecule type" value="Genomic_DNA"/>
</dbReference>
<organism evidence="1 2">
    <name type="scientific">Prosthecochloris ethylica</name>
    <dbReference type="NCBI Taxonomy" id="2743976"/>
    <lineage>
        <taxon>Bacteria</taxon>
        <taxon>Pseudomonadati</taxon>
        <taxon>Chlorobiota</taxon>
        <taxon>Chlorobiia</taxon>
        <taxon>Chlorobiales</taxon>
        <taxon>Chlorobiaceae</taxon>
        <taxon>Prosthecochloris</taxon>
    </lineage>
</organism>
<reference evidence="1 2" key="1">
    <citation type="journal article" date="2020" name="Microorganisms">
        <title>Simultaneous Genome Sequencing of Prosthecochloris ethylica and Desulfuromonas acetoxidans within a Syntrophic Mixture Reveals Unique Pili and Protein Interactions.</title>
        <authorList>
            <person name="Kyndt J.A."/>
            <person name="Van Beeumen J.J."/>
            <person name="Meyer T.E."/>
        </authorList>
    </citation>
    <scope>NUCLEOTIDE SEQUENCE [LARGE SCALE GENOMIC DNA]</scope>
    <source>
        <strain evidence="1 2">N3</strain>
    </source>
</reference>
<dbReference type="Proteomes" id="UP000619838">
    <property type="component" value="Unassembled WGS sequence"/>
</dbReference>